<feature type="domain" description="TonB-dependent receptor plug" evidence="13">
    <location>
        <begin position="52"/>
        <end position="148"/>
    </location>
</feature>
<dbReference type="Pfam" id="PF07715">
    <property type="entry name" value="Plug"/>
    <property type="match status" value="1"/>
</dbReference>
<protein>
    <submittedName>
        <fullName evidence="14">Ferrichrome-iron receptor</fullName>
    </submittedName>
</protein>
<keyword evidence="4" id="KW-0410">Iron transport</keyword>
<dbReference type="SUPFAM" id="SSF56935">
    <property type="entry name" value="Porins"/>
    <property type="match status" value="1"/>
</dbReference>
<dbReference type="GO" id="GO:0009279">
    <property type="term" value="C:cell outer membrane"/>
    <property type="evidence" value="ECO:0007669"/>
    <property type="project" value="UniProtKB-SubCell"/>
</dbReference>
<feature type="domain" description="TonB-dependent receptor-like beta-barrel" evidence="12">
    <location>
        <begin position="221"/>
        <end position="657"/>
    </location>
</feature>
<dbReference type="CDD" id="cd01347">
    <property type="entry name" value="ligand_gated_channel"/>
    <property type="match status" value="1"/>
</dbReference>
<comment type="similarity">
    <text evidence="2">Belongs to the TonB-dependent receptor family.</text>
</comment>
<dbReference type="GO" id="GO:0038023">
    <property type="term" value="F:signaling receptor activity"/>
    <property type="evidence" value="ECO:0007669"/>
    <property type="project" value="InterPro"/>
</dbReference>
<dbReference type="PANTHER" id="PTHR32552">
    <property type="entry name" value="FERRICHROME IRON RECEPTOR-RELATED"/>
    <property type="match status" value="1"/>
</dbReference>
<dbReference type="InterPro" id="IPR037066">
    <property type="entry name" value="Plug_dom_sf"/>
</dbReference>
<evidence type="ECO:0000313" key="14">
    <source>
        <dbReference type="EMBL" id="CUS45512.1"/>
    </source>
</evidence>
<evidence type="ECO:0000256" key="5">
    <source>
        <dbReference type="ARBA" id="ARBA00022692"/>
    </source>
</evidence>
<dbReference type="PROSITE" id="PS52016">
    <property type="entry name" value="TONB_DEPENDENT_REC_3"/>
    <property type="match status" value="1"/>
</dbReference>
<evidence type="ECO:0000256" key="10">
    <source>
        <dbReference type="ARBA" id="ARBA00023136"/>
    </source>
</evidence>
<accession>A0A170PPG9</accession>
<name>A0A170PPG9_9ZZZZ</name>
<keyword evidence="7" id="KW-0408">Iron</keyword>
<keyword evidence="3" id="KW-0813">Transport</keyword>
<evidence type="ECO:0000256" key="2">
    <source>
        <dbReference type="ARBA" id="ARBA00009810"/>
    </source>
</evidence>
<dbReference type="Gene3D" id="2.170.130.10">
    <property type="entry name" value="TonB-dependent receptor, plug domain"/>
    <property type="match status" value="1"/>
</dbReference>
<keyword evidence="8" id="KW-0406">Ion transport</keyword>
<dbReference type="GO" id="GO:0015344">
    <property type="term" value="F:siderophore uptake transmembrane transporter activity"/>
    <property type="evidence" value="ECO:0007669"/>
    <property type="project" value="TreeGrafter"/>
</dbReference>
<keyword evidence="5" id="KW-0812">Transmembrane</keyword>
<dbReference type="InterPro" id="IPR010917">
    <property type="entry name" value="TonB_rcpt_CS"/>
</dbReference>
<keyword evidence="14" id="KW-0675">Receptor</keyword>
<organism evidence="14">
    <name type="scientific">hydrothermal vent metagenome</name>
    <dbReference type="NCBI Taxonomy" id="652676"/>
    <lineage>
        <taxon>unclassified sequences</taxon>
        <taxon>metagenomes</taxon>
        <taxon>ecological metagenomes</taxon>
    </lineage>
</organism>
<keyword evidence="10" id="KW-0472">Membrane</keyword>
<dbReference type="InterPro" id="IPR039426">
    <property type="entry name" value="TonB-dep_rcpt-like"/>
</dbReference>
<evidence type="ECO:0000256" key="6">
    <source>
        <dbReference type="ARBA" id="ARBA00022729"/>
    </source>
</evidence>
<keyword evidence="6" id="KW-0732">Signal</keyword>
<evidence type="ECO:0000256" key="11">
    <source>
        <dbReference type="ARBA" id="ARBA00023237"/>
    </source>
</evidence>
<evidence type="ECO:0000256" key="3">
    <source>
        <dbReference type="ARBA" id="ARBA00022448"/>
    </source>
</evidence>
<comment type="subcellular location">
    <subcellularLocation>
        <location evidence="1">Cell outer membrane</location>
        <topology evidence="1">Multi-pass membrane protein</topology>
    </subcellularLocation>
</comment>
<dbReference type="NCBIfam" id="TIGR01783">
    <property type="entry name" value="TonB-siderophor"/>
    <property type="match status" value="1"/>
</dbReference>
<keyword evidence="9" id="KW-0798">TonB box</keyword>
<evidence type="ECO:0000259" key="12">
    <source>
        <dbReference type="Pfam" id="PF00593"/>
    </source>
</evidence>
<sequence length="690" mass="74214">MAQIALCAGTAQAQTTQAEDAQAPAASTDIVVTGYRYLSEDTSGTTGLPLSIEDVPQSISLVNQDFLKATDIKTLGEVAQYTPGALFDGNPGGFGSAVKLRGFAAGNAVDGLNVGLLDFEPDFATLDRLEIVKGPTSVVYGAANPGGIINQVTKGAHANTPSYIQALGGSWGRWRVEGQVAGALNAAGTLRAIGVAAHEEAGSFIKRIDSNKTVLYGGLDADVTDTLTAYVHGGYEQYRRTPFDGIPTFPDGSSPPVSRSFFVGSGDFNLVTRVKRVNGELSWKASSSWSVTLKLNYLYYNTTGQTGFGFGLQPNGDFSLAAQKFTRNDQESFSAGLSSLYKLDDLGLAGSFVTVAGNYQSYDTHSNGLIPDLPDDTANIFDGIGAIENKLNAGQYPGSAYGLTRSLRYLTLSGQANIKIAEPLTLLGGVSWSRPDVSKQSGTRPREDFSGDSQVSLRLAATLEPIKGLNFYVSYSESFQPQLFIDSRGNVLPPLTGEQYEIGVKYVSPDRRLLLTGALFDIGQANQARYDQTIDLIDRYAAIGRVRHRGLELAVGQISKGWQVNAGLSLLDPTIRKDDDPALVGKTVTFLPRTTASVYTSYTLDNGLFLGGGVRYVGSVKTAFDGSTRDLSSYTLVDASAGYSFDRWRLQLNLKNLFDKHYYINNYQTLFYGNVVGEPRSFTVSVRTDF</sequence>
<dbReference type="PROSITE" id="PS01156">
    <property type="entry name" value="TONB_DEPENDENT_REC_2"/>
    <property type="match status" value="1"/>
</dbReference>
<reference evidence="14" key="1">
    <citation type="submission" date="2015-10" db="EMBL/GenBank/DDBJ databases">
        <authorList>
            <person name="Gilbert D.G."/>
        </authorList>
    </citation>
    <scope>NUCLEOTIDE SEQUENCE</scope>
</reference>
<evidence type="ECO:0000256" key="9">
    <source>
        <dbReference type="ARBA" id="ARBA00023077"/>
    </source>
</evidence>
<dbReference type="AlphaFoldDB" id="A0A170PPG9"/>
<evidence type="ECO:0000256" key="1">
    <source>
        <dbReference type="ARBA" id="ARBA00004571"/>
    </source>
</evidence>
<gene>
    <name evidence="14" type="ORF">MGWOODY_Smn2855</name>
</gene>
<dbReference type="InterPro" id="IPR012910">
    <property type="entry name" value="Plug_dom"/>
</dbReference>
<keyword evidence="11" id="KW-0998">Cell outer membrane</keyword>
<dbReference type="Pfam" id="PF00593">
    <property type="entry name" value="TonB_dep_Rec_b-barrel"/>
    <property type="match status" value="1"/>
</dbReference>
<evidence type="ECO:0000256" key="8">
    <source>
        <dbReference type="ARBA" id="ARBA00023065"/>
    </source>
</evidence>
<dbReference type="InterPro" id="IPR036942">
    <property type="entry name" value="Beta-barrel_TonB_sf"/>
</dbReference>
<dbReference type="InterPro" id="IPR000531">
    <property type="entry name" value="Beta-barrel_TonB"/>
</dbReference>
<dbReference type="EMBL" id="CZQE01000270">
    <property type="protein sequence ID" value="CUS45512.1"/>
    <property type="molecule type" value="Genomic_DNA"/>
</dbReference>
<dbReference type="GO" id="GO:0015891">
    <property type="term" value="P:siderophore transport"/>
    <property type="evidence" value="ECO:0007669"/>
    <property type="project" value="InterPro"/>
</dbReference>
<dbReference type="InterPro" id="IPR010105">
    <property type="entry name" value="TonB_sidphr_rcpt"/>
</dbReference>
<evidence type="ECO:0000256" key="7">
    <source>
        <dbReference type="ARBA" id="ARBA00023004"/>
    </source>
</evidence>
<evidence type="ECO:0000259" key="13">
    <source>
        <dbReference type="Pfam" id="PF07715"/>
    </source>
</evidence>
<dbReference type="PANTHER" id="PTHR32552:SF74">
    <property type="entry name" value="HYDROXAMATE SIDEROPHORE RECEPTOR FHUE"/>
    <property type="match status" value="1"/>
</dbReference>
<evidence type="ECO:0000256" key="4">
    <source>
        <dbReference type="ARBA" id="ARBA00022496"/>
    </source>
</evidence>
<dbReference type="Gene3D" id="2.40.170.20">
    <property type="entry name" value="TonB-dependent receptor, beta-barrel domain"/>
    <property type="match status" value="1"/>
</dbReference>
<proteinExistence type="inferred from homology"/>